<dbReference type="CDD" id="cd14275">
    <property type="entry name" value="UBA_EF-Ts"/>
    <property type="match status" value="1"/>
</dbReference>
<comment type="similarity">
    <text evidence="1 6 7">Belongs to the EF-Ts family.</text>
</comment>
<sequence>MMASMKDIKELRERTGAGVLDCKKALEENNDDVEAAVEYLREKGIAAAAKKAGRIAAEGLVDVVIDDDKKNGLIVEVNSETDFVAKNDNFKDLVADISQHIMQSEASDIDELLNESWYKDGSKDINTVMKEAIANIGENLNLRRFEKYTTDGFLQGYIHMGGKIGVLVDIDADLNEENQELAKNVAMHIAASSPDYIERDQVSDDVLNKEKEIYKEQMLNEGKPEQIIDKIVAGKIDKFYSQVCLLEQEYIRDTDITVAELLADKNFSIKRFARFELGEGIEKKDEDFASEVMSEMNKNK</sequence>
<dbReference type="Gene3D" id="3.30.479.20">
    <property type="entry name" value="Elongation factor Ts, dimerisation domain"/>
    <property type="match status" value="2"/>
</dbReference>
<dbReference type="InterPro" id="IPR014039">
    <property type="entry name" value="Transl_elong_EFTs/EF1B_dimer"/>
</dbReference>
<name>A0A8A7K9J2_9FIRM</name>
<feature type="region of interest" description="Involved in Mg(2+) ion dislocation from EF-Tu" evidence="6">
    <location>
        <begin position="81"/>
        <end position="84"/>
    </location>
</feature>
<evidence type="ECO:0000256" key="4">
    <source>
        <dbReference type="ARBA" id="ARBA00022917"/>
    </source>
</evidence>
<dbReference type="Proteomes" id="UP000665020">
    <property type="component" value="Chromosome"/>
</dbReference>
<dbReference type="InterPro" id="IPR009060">
    <property type="entry name" value="UBA-like_sf"/>
</dbReference>
<evidence type="ECO:0000256" key="1">
    <source>
        <dbReference type="ARBA" id="ARBA00005532"/>
    </source>
</evidence>
<feature type="domain" description="Translation elongation factor EFTs/EF1B dimerisation" evidence="9">
    <location>
        <begin position="72"/>
        <end position="279"/>
    </location>
</feature>
<dbReference type="InterPro" id="IPR018101">
    <property type="entry name" value="Transl_elong_Ts_CS"/>
</dbReference>
<keyword evidence="4 6" id="KW-0648">Protein biosynthesis</keyword>
<evidence type="ECO:0000256" key="2">
    <source>
        <dbReference type="ARBA" id="ARBA00016956"/>
    </source>
</evidence>
<dbReference type="GO" id="GO:0005737">
    <property type="term" value="C:cytoplasm"/>
    <property type="evidence" value="ECO:0007669"/>
    <property type="project" value="UniProtKB-SubCell"/>
</dbReference>
<evidence type="ECO:0000256" key="7">
    <source>
        <dbReference type="RuleBase" id="RU000642"/>
    </source>
</evidence>
<dbReference type="SUPFAM" id="SSF54713">
    <property type="entry name" value="Elongation factor Ts (EF-Ts), dimerisation domain"/>
    <property type="match status" value="2"/>
</dbReference>
<dbReference type="AlphaFoldDB" id="A0A8A7K9J2"/>
<dbReference type="SUPFAM" id="SSF46934">
    <property type="entry name" value="UBA-like"/>
    <property type="match status" value="1"/>
</dbReference>
<keyword evidence="3 6" id="KW-0251">Elongation factor</keyword>
<proteinExistence type="inferred from homology"/>
<comment type="function">
    <text evidence="5 6 7">Associates with the EF-Tu.GDP complex and induces the exchange of GDP to GTP. It remains bound to the aminoacyl-tRNA.EF-Tu.GTP complex up to the GTP hydrolysis stage on the ribosome.</text>
</comment>
<evidence type="ECO:0000256" key="3">
    <source>
        <dbReference type="ARBA" id="ARBA00022768"/>
    </source>
</evidence>
<dbReference type="Gene3D" id="1.10.286.20">
    <property type="match status" value="1"/>
</dbReference>
<protein>
    <recommendedName>
        <fullName evidence="2 6">Elongation factor Ts</fullName>
        <shortName evidence="6">EF-Ts</shortName>
    </recommendedName>
</protein>
<evidence type="ECO:0000256" key="8">
    <source>
        <dbReference type="RuleBase" id="RU000643"/>
    </source>
</evidence>
<accession>A0A8A7K9J2</accession>
<gene>
    <name evidence="6" type="primary">tsf</name>
    <name evidence="10" type="ORF">GM661_10810</name>
</gene>
<evidence type="ECO:0000256" key="5">
    <source>
        <dbReference type="ARBA" id="ARBA00025453"/>
    </source>
</evidence>
<dbReference type="GO" id="GO:0003746">
    <property type="term" value="F:translation elongation factor activity"/>
    <property type="evidence" value="ECO:0007669"/>
    <property type="project" value="UniProtKB-UniRule"/>
</dbReference>
<dbReference type="Gene3D" id="1.10.8.10">
    <property type="entry name" value="DNA helicase RuvA subunit, C-terminal domain"/>
    <property type="match status" value="1"/>
</dbReference>
<dbReference type="FunFam" id="1.10.8.10:FF:000001">
    <property type="entry name" value="Elongation factor Ts"/>
    <property type="match status" value="1"/>
</dbReference>
<dbReference type="KEGG" id="ifn:GM661_10810"/>
<keyword evidence="6" id="KW-0963">Cytoplasm</keyword>
<dbReference type="PANTHER" id="PTHR11741:SF0">
    <property type="entry name" value="ELONGATION FACTOR TS, MITOCHONDRIAL"/>
    <property type="match status" value="1"/>
</dbReference>
<dbReference type="NCBIfam" id="TIGR00116">
    <property type="entry name" value="tsf"/>
    <property type="match status" value="1"/>
</dbReference>
<evidence type="ECO:0000313" key="11">
    <source>
        <dbReference type="Proteomes" id="UP000665020"/>
    </source>
</evidence>
<dbReference type="PROSITE" id="PS01126">
    <property type="entry name" value="EF_TS_1"/>
    <property type="match status" value="1"/>
</dbReference>
<evidence type="ECO:0000313" key="10">
    <source>
        <dbReference type="EMBL" id="QTL98426.1"/>
    </source>
</evidence>
<dbReference type="Pfam" id="PF00889">
    <property type="entry name" value="EF_TS"/>
    <property type="match status" value="1"/>
</dbReference>
<comment type="subcellular location">
    <subcellularLocation>
        <location evidence="6 8">Cytoplasm</location>
    </subcellularLocation>
</comment>
<keyword evidence="11" id="KW-1185">Reference proteome</keyword>
<dbReference type="InterPro" id="IPR036402">
    <property type="entry name" value="EF-Ts_dimer_sf"/>
</dbReference>
<dbReference type="EMBL" id="CP046640">
    <property type="protein sequence ID" value="QTL98426.1"/>
    <property type="molecule type" value="Genomic_DNA"/>
</dbReference>
<evidence type="ECO:0000256" key="6">
    <source>
        <dbReference type="HAMAP-Rule" id="MF_00050"/>
    </source>
</evidence>
<dbReference type="PANTHER" id="PTHR11741">
    <property type="entry name" value="ELONGATION FACTOR TS"/>
    <property type="match status" value="1"/>
</dbReference>
<reference evidence="10" key="1">
    <citation type="submission" date="2019-12" db="EMBL/GenBank/DDBJ databases">
        <authorList>
            <person name="zhang j."/>
            <person name="sun C.M."/>
        </authorList>
    </citation>
    <scope>NUCLEOTIDE SEQUENCE</scope>
    <source>
        <strain evidence="10">NS-1</strain>
    </source>
</reference>
<dbReference type="HAMAP" id="MF_00050">
    <property type="entry name" value="EF_Ts"/>
    <property type="match status" value="1"/>
</dbReference>
<organism evidence="10 11">
    <name type="scientific">Iocasia fonsfrigidae</name>
    <dbReference type="NCBI Taxonomy" id="2682810"/>
    <lineage>
        <taxon>Bacteria</taxon>
        <taxon>Bacillati</taxon>
        <taxon>Bacillota</taxon>
        <taxon>Clostridia</taxon>
        <taxon>Halanaerobiales</taxon>
        <taxon>Halanaerobiaceae</taxon>
        <taxon>Iocasia</taxon>
    </lineage>
</organism>
<dbReference type="PROSITE" id="PS01127">
    <property type="entry name" value="EF_TS_2"/>
    <property type="match status" value="1"/>
</dbReference>
<dbReference type="InterPro" id="IPR001816">
    <property type="entry name" value="Transl_elong_EFTs/EF1B"/>
</dbReference>
<dbReference type="FunFam" id="1.10.286.20:FF:000001">
    <property type="entry name" value="Elongation factor Ts"/>
    <property type="match status" value="1"/>
</dbReference>
<evidence type="ECO:0000259" key="9">
    <source>
        <dbReference type="Pfam" id="PF00889"/>
    </source>
</evidence>